<sequence>MPERSRVVMEGLIVALLLGVGLPALAAPACAPLPAELVEDTRLEAGCTYHQGVTITRPLTLDC</sequence>
<dbReference type="EMBL" id="NMRN01000049">
    <property type="protein sequence ID" value="PAS92056.1"/>
    <property type="molecule type" value="Genomic_DNA"/>
</dbReference>
<evidence type="ECO:0000259" key="1">
    <source>
        <dbReference type="PROSITE" id="PS50883"/>
    </source>
</evidence>
<comment type="caution">
    <text evidence="2">The sequence shown here is derived from an EMBL/GenBank/DDBJ whole genome shotgun (WGS) entry which is preliminary data.</text>
</comment>
<organism evidence="2 3">
    <name type="scientific">Candidatus Dactylopiibacterium carminicum</name>
    <dbReference type="NCBI Taxonomy" id="857335"/>
    <lineage>
        <taxon>Bacteria</taxon>
        <taxon>Pseudomonadati</taxon>
        <taxon>Pseudomonadota</taxon>
        <taxon>Betaproteobacteria</taxon>
        <taxon>Rhodocyclales</taxon>
        <taxon>Rhodocyclaceae</taxon>
        <taxon>Candidatus Dactylopiibacterium</taxon>
    </lineage>
</organism>
<protein>
    <recommendedName>
        <fullName evidence="1">EAL domain-containing protein</fullName>
    </recommendedName>
</protein>
<feature type="domain" description="EAL" evidence="1">
    <location>
        <begin position="1"/>
        <end position="63"/>
    </location>
</feature>
<dbReference type="Proteomes" id="UP000216107">
    <property type="component" value="Unassembled WGS sequence"/>
</dbReference>
<reference evidence="2 3" key="1">
    <citation type="submission" date="2017-07" db="EMBL/GenBank/DDBJ databases">
        <title>Candidatus Dactylopiibacterium carminicum, a nitrogen-fixing symbiont of the cochineal insect Dactylopius coccus and Dactylopius opuntiae (Hemiptera: Coccoidea: Dactylopiidae).</title>
        <authorList>
            <person name="Vera A."/>
        </authorList>
    </citation>
    <scope>NUCLEOTIDE SEQUENCE [LARGE SCALE GENOMIC DNA]</scope>
    <source>
        <strain evidence="2 3">NFDCM</strain>
    </source>
</reference>
<proteinExistence type="predicted"/>
<evidence type="ECO:0000313" key="2">
    <source>
        <dbReference type="EMBL" id="PAS92056.1"/>
    </source>
</evidence>
<dbReference type="PROSITE" id="PS50883">
    <property type="entry name" value="EAL"/>
    <property type="match status" value="1"/>
</dbReference>
<evidence type="ECO:0000313" key="3">
    <source>
        <dbReference type="Proteomes" id="UP000216107"/>
    </source>
</evidence>
<dbReference type="AlphaFoldDB" id="A0A272EPW1"/>
<dbReference type="InterPro" id="IPR001633">
    <property type="entry name" value="EAL_dom"/>
</dbReference>
<accession>A0A272EPW1</accession>
<gene>
    <name evidence="2" type="ORF">CGU29_13305</name>
</gene>
<name>A0A272EPW1_9RHOO</name>
<dbReference type="RefSeq" id="WP_095530069.1">
    <property type="nucleotide sequence ID" value="NZ_MDUX01000053.1"/>
</dbReference>